<dbReference type="InterPro" id="IPR036866">
    <property type="entry name" value="RibonucZ/Hydroxyglut_hydro"/>
</dbReference>
<reference evidence="1 2" key="1">
    <citation type="submission" date="2018-08" db="EMBL/GenBank/DDBJ databases">
        <title>Mountain-cultivated ginseng endophyte, Burkholderia stabilis and its activity against ginseng root rot disease.</title>
        <authorList>
            <person name="Tapan Kumar M."/>
            <person name="Bae H."/>
            <person name="Shanmugam G."/>
            <person name="Jeon J."/>
        </authorList>
    </citation>
    <scope>NUCLEOTIDE SEQUENCE [LARGE SCALE GENOMIC DNA]</scope>
    <source>
        <strain evidence="1 2">EB159</strain>
    </source>
</reference>
<evidence type="ECO:0008006" key="3">
    <source>
        <dbReference type="Google" id="ProtNLM"/>
    </source>
</evidence>
<evidence type="ECO:0000313" key="1">
    <source>
        <dbReference type="EMBL" id="RXV69138.1"/>
    </source>
</evidence>
<name>A0A4Q2AHZ6_9BURK</name>
<organism evidence="1 2">
    <name type="scientific">Burkholderia stabilis</name>
    <dbReference type="NCBI Taxonomy" id="95485"/>
    <lineage>
        <taxon>Bacteria</taxon>
        <taxon>Pseudomonadati</taxon>
        <taxon>Pseudomonadota</taxon>
        <taxon>Betaproteobacteria</taxon>
        <taxon>Burkholderiales</taxon>
        <taxon>Burkholderiaceae</taxon>
        <taxon>Burkholderia</taxon>
        <taxon>Burkholderia cepacia complex</taxon>
    </lineage>
</organism>
<gene>
    <name evidence="1" type="ORF">D1006_29050</name>
</gene>
<proteinExistence type="predicted"/>
<dbReference type="Proteomes" id="UP000289650">
    <property type="component" value="Unassembled WGS sequence"/>
</dbReference>
<dbReference type="EMBL" id="QWEX01000002">
    <property type="protein sequence ID" value="RXV69138.1"/>
    <property type="molecule type" value="Genomic_DNA"/>
</dbReference>
<protein>
    <recommendedName>
        <fullName evidence="3">Metallo-beta-lactamase domain-containing protein</fullName>
    </recommendedName>
</protein>
<dbReference type="Gene3D" id="3.60.15.10">
    <property type="entry name" value="Ribonuclease Z/Hydroxyacylglutathione hydrolase-like"/>
    <property type="match status" value="1"/>
</dbReference>
<evidence type="ECO:0000313" key="2">
    <source>
        <dbReference type="Proteomes" id="UP000289650"/>
    </source>
</evidence>
<accession>A0A4Q2AHZ6</accession>
<sequence>MAWVEQIETDHREDANEDAIVLLDLLHPDEVESLGNGMTFSQLVERPFEDGIKTLPVVLRYADMKPEWRQAIESAARNPERALIVGLNNTPTDDTRPAEIALRGSADDAQPALPVHIGFIGAAPVALSRRIRAGLSTFAHRRSVAKSVAAGSKPPPKGKTLLREILEWRVGSEHKVFAAVYDIGQGSASAIVDGNEHPLVFFDIGKPLSVFDYTRPKHAPQFFHCDHKKIAEEFDWFHAPVVLSHWDFDHWAGVLERFHVVTDKHGNKHAKLTIVPGALQRYWIAPCQEHLGLGVTHLELIRQLLKTVNGASGLTALQYWPINLTALPFSHGVIVKAHPDAHAGNTSSALRNNSGLVMLITPRAEQFARQPAALLLPGDARHESIPVNWSGFDLVGLVVSHHGGKMGSVPRAQNGGPLSTVVCSVGEMHPVEKTKPYGHPHDDTLLAHANEGWDVKTFTYQRVNAPSCNKQLGNYVLSLDDTFPACGCDCACDGNLSLNPVF</sequence>
<comment type="caution">
    <text evidence="1">The sequence shown here is derived from an EMBL/GenBank/DDBJ whole genome shotgun (WGS) entry which is preliminary data.</text>
</comment>
<dbReference type="AlphaFoldDB" id="A0A4Q2AHZ6"/>